<dbReference type="GO" id="GO:0009640">
    <property type="term" value="P:photomorphogenesis"/>
    <property type="evidence" value="ECO:0007669"/>
    <property type="project" value="InterPro"/>
</dbReference>
<evidence type="ECO:0000256" key="2">
    <source>
        <dbReference type="ARBA" id="ARBA00022574"/>
    </source>
</evidence>
<feature type="region of interest" description="Disordered" evidence="11">
    <location>
        <begin position="113"/>
        <end position="153"/>
    </location>
</feature>
<evidence type="ECO:0000256" key="9">
    <source>
        <dbReference type="PROSITE-ProRule" id="PRU00221"/>
    </source>
</evidence>
<keyword evidence="4" id="KW-0677">Repeat</keyword>
<dbReference type="Proteomes" id="UP000006591">
    <property type="component" value="Chromosome 1"/>
</dbReference>
<feature type="repeat" description="WD" evidence="9">
    <location>
        <begin position="667"/>
        <end position="707"/>
    </location>
</feature>
<keyword evidence="5" id="KW-0833">Ubl conjugation pathway</keyword>
<dbReference type="PROSITE" id="PS50011">
    <property type="entry name" value="PROTEIN_KINASE_DOM"/>
    <property type="match status" value="1"/>
</dbReference>
<dbReference type="FunFam" id="2.130.10.10:FF:000090">
    <property type="entry name" value="E3 ubiquitin-protein ligase RFWD2 isoform X1"/>
    <property type="match status" value="1"/>
</dbReference>
<dbReference type="STRING" id="4536.A0A0E0FSJ9"/>
<feature type="domain" description="Protein kinase" evidence="12">
    <location>
        <begin position="1"/>
        <end position="255"/>
    </location>
</feature>
<dbReference type="OMA" id="NSKIPLC"/>
<sequence>MEGSRVDAVAGGRRWGEGEEGGRRGGGGGGGTGGGGGGGRRGGEDGGEVSLREWLDRPGRAVEAPECLHVFRQVAESVAIAHAQGVAVGSARPSCFVVSPPFARVAFIESASGSDVSGSCSGSDGSEEADPESSPPRRRRDGASGGEDRGGKTFPLRSVLAMELTWYTSPEEADDRGGATFASDVYRLGVLLFELFCTFETMEEKMRAMANLRHRVLPPQLLLKWPKEASFCQLLMHPVPETRPKMSDVLQSEFLNRSRNSLEEREAALRLREEIEEQELLLDFLLQLQRRKQDIADNLQDTVAFLSSDINEAHQQSALGQCGNFSFELDKEVCSETVEDQSDCGSRKRFRPELPAVDMEEQNRSLEECSGTVPSSVLIQESVLSKSSRLMKNFKKLETAYFLTRSKLARQVGNPVSSCHQVVKRTTGSPVVTEGSSIDDFALEGHYGTRQRGWMNSFLEGLCSYLSFSKLKVKAELKQCDLLNSSNLVCSVGFDRDKEFFATAGVNKKIKVFEYNMIVNEHRDIHYPVVEMSNRSKLSCICWNSYMKSHIASSDFEGIVQVWDVTRSQVFVEMREHERRVWSVDFSLADPTKLVSGSDDGSVKLWNMNQAILFLHLAGSVGTIRTRANVCSVQFQPDSARSIAIGSADHKIYCYDLRNIRAPYCTLVGHTKTVSYVKYVDASTIVSASTDNSLKLWDLSMSQARIIDSPLQTFTGHTNTKNFVGLSISDGYIATGSETNEVFVYHKAFPMPVLAYKFSVTDPISGQEIDDPSQFISCVCWRGQSSTLLSANSSGNIKILEMD</sequence>
<reference evidence="13" key="1">
    <citation type="submission" date="2015-04" db="UniProtKB">
        <authorList>
            <consortium name="EnsemblPlants"/>
        </authorList>
    </citation>
    <scope>IDENTIFICATION</scope>
    <source>
        <strain evidence="13">SL10</strain>
    </source>
</reference>
<dbReference type="PANTHER" id="PTHR44218:SF1">
    <property type="entry name" value="PROTEIN SPA1-RELATED 3"/>
    <property type="match status" value="1"/>
</dbReference>
<keyword evidence="3" id="KW-0808">Transferase</keyword>
<evidence type="ECO:0000259" key="12">
    <source>
        <dbReference type="PROSITE" id="PS50011"/>
    </source>
</evidence>
<evidence type="ECO:0000256" key="4">
    <source>
        <dbReference type="ARBA" id="ARBA00022737"/>
    </source>
</evidence>
<feature type="repeat" description="WD" evidence="9">
    <location>
        <begin position="574"/>
        <end position="609"/>
    </location>
</feature>
<dbReference type="PROSITE" id="PS50082">
    <property type="entry name" value="WD_REPEATS_2"/>
    <property type="match status" value="2"/>
</dbReference>
<dbReference type="Gramene" id="ONIVA01G33770.1">
    <property type="protein sequence ID" value="ONIVA01G33770.1"/>
    <property type="gene ID" value="ONIVA01G33770"/>
</dbReference>
<evidence type="ECO:0000313" key="13">
    <source>
        <dbReference type="EnsemblPlants" id="ONIVA01G33770.1"/>
    </source>
</evidence>
<feature type="compositionally biased region" description="Basic and acidic residues" evidence="11">
    <location>
        <begin position="14"/>
        <end position="23"/>
    </location>
</feature>
<dbReference type="SUPFAM" id="SSF56112">
    <property type="entry name" value="Protein kinase-like (PK-like)"/>
    <property type="match status" value="1"/>
</dbReference>
<dbReference type="InterPro" id="IPR001680">
    <property type="entry name" value="WD40_rpt"/>
</dbReference>
<dbReference type="PROSITE" id="PS00678">
    <property type="entry name" value="WD_REPEATS_1"/>
    <property type="match status" value="2"/>
</dbReference>
<feature type="region of interest" description="Disordered" evidence="11">
    <location>
        <begin position="1"/>
        <end position="50"/>
    </location>
</feature>
<keyword evidence="6 10" id="KW-0175">Coiled coil</keyword>
<keyword evidence="14" id="KW-1185">Reference proteome</keyword>
<accession>A0A0E0FSJ9</accession>
<dbReference type="SUPFAM" id="SSF50978">
    <property type="entry name" value="WD40 repeat-like"/>
    <property type="match status" value="1"/>
</dbReference>
<evidence type="ECO:0000313" key="14">
    <source>
        <dbReference type="Proteomes" id="UP000006591"/>
    </source>
</evidence>
<dbReference type="EnsemblPlants" id="ONIVA01G33770.1">
    <property type="protein sequence ID" value="ONIVA01G33770.1"/>
    <property type="gene ID" value="ONIVA01G33770"/>
</dbReference>
<feature type="compositionally biased region" description="Low complexity" evidence="11">
    <location>
        <begin position="113"/>
        <end position="124"/>
    </location>
</feature>
<dbReference type="GO" id="GO:0009585">
    <property type="term" value="P:red, far-red light phototransduction"/>
    <property type="evidence" value="ECO:0007669"/>
    <property type="project" value="UniProtKB-KW"/>
</dbReference>
<proteinExistence type="predicted"/>
<name>A0A0E0FSJ9_ORYNI</name>
<feature type="coiled-coil region" evidence="10">
    <location>
        <begin position="258"/>
        <end position="316"/>
    </location>
</feature>
<evidence type="ECO:0000256" key="11">
    <source>
        <dbReference type="SAM" id="MobiDB-lite"/>
    </source>
</evidence>
<evidence type="ECO:0000256" key="1">
    <source>
        <dbReference type="ARBA" id="ARBA00004123"/>
    </source>
</evidence>
<dbReference type="InterPro" id="IPR044630">
    <property type="entry name" value="SPA1/2/3/4"/>
</dbReference>
<keyword evidence="2 9" id="KW-0853">WD repeat</keyword>
<dbReference type="eggNOG" id="KOG1033">
    <property type="taxonomic scope" value="Eukaryota"/>
</dbReference>
<evidence type="ECO:0000256" key="3">
    <source>
        <dbReference type="ARBA" id="ARBA00022679"/>
    </source>
</evidence>
<dbReference type="PANTHER" id="PTHR44218">
    <property type="entry name" value="PROTEIN SPA1-RELATED 2"/>
    <property type="match status" value="1"/>
</dbReference>
<comment type="subcellular location">
    <subcellularLocation>
        <location evidence="1">Nucleus</location>
    </subcellularLocation>
</comment>
<dbReference type="Pfam" id="PF00400">
    <property type="entry name" value="WD40"/>
    <property type="match status" value="2"/>
</dbReference>
<evidence type="ECO:0000256" key="5">
    <source>
        <dbReference type="ARBA" id="ARBA00022786"/>
    </source>
</evidence>
<dbReference type="HOGENOM" id="CLU_006994_1_1_1"/>
<dbReference type="Gene3D" id="1.10.510.10">
    <property type="entry name" value="Transferase(Phosphotransferase) domain 1"/>
    <property type="match status" value="1"/>
</dbReference>
<reference evidence="13" key="2">
    <citation type="submission" date="2018-04" db="EMBL/GenBank/DDBJ databases">
        <title>OnivRS2 (Oryza nivara Reference Sequence Version 2).</title>
        <authorList>
            <person name="Zhang J."/>
            <person name="Kudrna D."/>
            <person name="Lee S."/>
            <person name="Talag J."/>
            <person name="Rajasekar S."/>
            <person name="Welchert J."/>
            <person name="Hsing Y.-I."/>
            <person name="Wing R.A."/>
        </authorList>
    </citation>
    <scope>NUCLEOTIDE SEQUENCE [LARGE SCALE GENOMIC DNA]</scope>
</reference>
<evidence type="ECO:0000256" key="7">
    <source>
        <dbReference type="ARBA" id="ARBA00023242"/>
    </source>
</evidence>
<dbReference type="GO" id="GO:0042802">
    <property type="term" value="F:identical protein binding"/>
    <property type="evidence" value="ECO:0007669"/>
    <property type="project" value="UniProtKB-ARBA"/>
</dbReference>
<dbReference type="InterPro" id="IPR036322">
    <property type="entry name" value="WD40_repeat_dom_sf"/>
</dbReference>
<organism evidence="13">
    <name type="scientific">Oryza nivara</name>
    <name type="common">Indian wild rice</name>
    <name type="synonym">Oryza sativa f. spontanea</name>
    <dbReference type="NCBI Taxonomy" id="4536"/>
    <lineage>
        <taxon>Eukaryota</taxon>
        <taxon>Viridiplantae</taxon>
        <taxon>Streptophyta</taxon>
        <taxon>Embryophyta</taxon>
        <taxon>Tracheophyta</taxon>
        <taxon>Spermatophyta</taxon>
        <taxon>Magnoliopsida</taxon>
        <taxon>Liliopsida</taxon>
        <taxon>Poales</taxon>
        <taxon>Poaceae</taxon>
        <taxon>BOP clade</taxon>
        <taxon>Oryzoideae</taxon>
        <taxon>Oryzeae</taxon>
        <taxon>Oryzinae</taxon>
        <taxon>Oryza</taxon>
    </lineage>
</organism>
<dbReference type="GO" id="GO:0005524">
    <property type="term" value="F:ATP binding"/>
    <property type="evidence" value="ECO:0007669"/>
    <property type="project" value="InterPro"/>
</dbReference>
<evidence type="ECO:0000256" key="10">
    <source>
        <dbReference type="SAM" id="Coils"/>
    </source>
</evidence>
<dbReference type="PRINTS" id="PR00320">
    <property type="entry name" value="GPROTEINBRPT"/>
</dbReference>
<dbReference type="GO" id="GO:0005634">
    <property type="term" value="C:nucleus"/>
    <property type="evidence" value="ECO:0007669"/>
    <property type="project" value="UniProtKB-SubCell"/>
</dbReference>
<keyword evidence="8" id="KW-0607">Phytochrome signaling pathway</keyword>
<keyword evidence="7" id="KW-0539">Nucleus</keyword>
<dbReference type="SMART" id="SM00320">
    <property type="entry name" value="WD40"/>
    <property type="match status" value="7"/>
</dbReference>
<dbReference type="PROSITE" id="PS50294">
    <property type="entry name" value="WD_REPEATS_REGION"/>
    <property type="match status" value="2"/>
</dbReference>
<evidence type="ECO:0000256" key="8">
    <source>
        <dbReference type="ARBA" id="ARBA00084091"/>
    </source>
</evidence>
<dbReference type="InterPro" id="IPR000719">
    <property type="entry name" value="Prot_kinase_dom"/>
</dbReference>
<dbReference type="InterPro" id="IPR015943">
    <property type="entry name" value="WD40/YVTN_repeat-like_dom_sf"/>
</dbReference>
<dbReference type="GO" id="GO:0004672">
    <property type="term" value="F:protein kinase activity"/>
    <property type="evidence" value="ECO:0007669"/>
    <property type="project" value="InterPro"/>
</dbReference>
<dbReference type="Gene3D" id="2.130.10.10">
    <property type="entry name" value="YVTN repeat-like/Quinoprotein amine dehydrogenase"/>
    <property type="match status" value="1"/>
</dbReference>
<dbReference type="InterPro" id="IPR011009">
    <property type="entry name" value="Kinase-like_dom_sf"/>
</dbReference>
<dbReference type="AlphaFoldDB" id="A0A0E0FSJ9"/>
<evidence type="ECO:0000256" key="6">
    <source>
        <dbReference type="ARBA" id="ARBA00023054"/>
    </source>
</evidence>
<dbReference type="InterPro" id="IPR020472">
    <property type="entry name" value="WD40_PAC1"/>
</dbReference>
<protein>
    <recommendedName>
        <fullName evidence="12">Protein kinase domain-containing protein</fullName>
    </recommendedName>
</protein>
<dbReference type="InterPro" id="IPR019775">
    <property type="entry name" value="WD40_repeat_CS"/>
</dbReference>
<feature type="compositionally biased region" description="Gly residues" evidence="11">
    <location>
        <begin position="24"/>
        <end position="40"/>
    </location>
</feature>